<protein>
    <recommendedName>
        <fullName evidence="1">DUF7336 domain-containing protein</fullName>
    </recommendedName>
</protein>
<keyword evidence="3" id="KW-1185">Reference proteome</keyword>
<dbReference type="EMBL" id="JBIAPI010000002">
    <property type="protein sequence ID" value="MFF3223684.1"/>
    <property type="molecule type" value="Genomic_DNA"/>
</dbReference>
<dbReference type="InterPro" id="IPR055760">
    <property type="entry name" value="DUF7336"/>
</dbReference>
<proteinExistence type="predicted"/>
<name>A0ABW6QRX7_9NOCA</name>
<accession>A0ABW6QRX7</accession>
<organism evidence="2 3">
    <name type="scientific">Nocardia suismassiliense</name>
    <dbReference type="NCBI Taxonomy" id="2077092"/>
    <lineage>
        <taxon>Bacteria</taxon>
        <taxon>Bacillati</taxon>
        <taxon>Actinomycetota</taxon>
        <taxon>Actinomycetes</taxon>
        <taxon>Mycobacteriales</taxon>
        <taxon>Nocardiaceae</taxon>
        <taxon>Nocardia</taxon>
    </lineage>
</organism>
<dbReference type="RefSeq" id="WP_387716889.1">
    <property type="nucleotide sequence ID" value="NZ_JBIAPI010000002.1"/>
</dbReference>
<evidence type="ECO:0000259" key="1">
    <source>
        <dbReference type="Pfam" id="PF24024"/>
    </source>
</evidence>
<gene>
    <name evidence="2" type="ORF">ACFYV7_12905</name>
</gene>
<feature type="domain" description="DUF7336" evidence="1">
    <location>
        <begin position="4"/>
        <end position="68"/>
    </location>
</feature>
<dbReference type="Proteomes" id="UP001601948">
    <property type="component" value="Unassembled WGS sequence"/>
</dbReference>
<comment type="caution">
    <text evidence="2">The sequence shown here is derived from an EMBL/GenBank/DDBJ whole genome shotgun (WGS) entry which is preliminary data.</text>
</comment>
<reference evidence="2 3" key="1">
    <citation type="submission" date="2024-10" db="EMBL/GenBank/DDBJ databases">
        <title>The Natural Products Discovery Center: Release of the First 8490 Sequenced Strains for Exploring Actinobacteria Biosynthetic Diversity.</title>
        <authorList>
            <person name="Kalkreuter E."/>
            <person name="Kautsar S.A."/>
            <person name="Yang D."/>
            <person name="Bader C.D."/>
            <person name="Teijaro C.N."/>
            <person name="Fluegel L."/>
            <person name="Davis C.M."/>
            <person name="Simpson J.R."/>
            <person name="Lauterbach L."/>
            <person name="Steele A.D."/>
            <person name="Gui C."/>
            <person name="Meng S."/>
            <person name="Li G."/>
            <person name="Viehrig K."/>
            <person name="Ye F."/>
            <person name="Su P."/>
            <person name="Kiefer A.F."/>
            <person name="Nichols A."/>
            <person name="Cepeda A.J."/>
            <person name="Yan W."/>
            <person name="Fan B."/>
            <person name="Jiang Y."/>
            <person name="Adhikari A."/>
            <person name="Zheng C.-J."/>
            <person name="Schuster L."/>
            <person name="Cowan T.M."/>
            <person name="Smanski M.J."/>
            <person name="Chevrette M.G."/>
            <person name="De Carvalho L.P.S."/>
            <person name="Shen B."/>
        </authorList>
    </citation>
    <scope>NUCLEOTIDE SEQUENCE [LARGE SCALE GENOMIC DNA]</scope>
    <source>
        <strain evidence="2 3">NPDC003040</strain>
    </source>
</reference>
<sequence>MDHVYLLQHYYELPNGAERLRTIGAYATEVDAQRAIERASILPGFRDRPDDFHILRHPLNKDHWTEGFFTA</sequence>
<dbReference type="Pfam" id="PF24024">
    <property type="entry name" value="DUF7336"/>
    <property type="match status" value="1"/>
</dbReference>
<evidence type="ECO:0000313" key="3">
    <source>
        <dbReference type="Proteomes" id="UP001601948"/>
    </source>
</evidence>
<evidence type="ECO:0000313" key="2">
    <source>
        <dbReference type="EMBL" id="MFF3223684.1"/>
    </source>
</evidence>